<reference evidence="1 2" key="1">
    <citation type="submission" date="2018-03" db="EMBL/GenBank/DDBJ databases">
        <title>Arenimonas caeni sp. nov., isolated from activated sludge.</title>
        <authorList>
            <person name="Liu H."/>
        </authorList>
    </citation>
    <scope>NUCLEOTIDE SEQUENCE [LARGE SCALE GENOMIC DNA]</scope>
    <source>
        <strain evidence="2">z29</strain>
    </source>
</reference>
<dbReference type="Proteomes" id="UP000241736">
    <property type="component" value="Unassembled WGS sequence"/>
</dbReference>
<evidence type="ECO:0000313" key="2">
    <source>
        <dbReference type="Proteomes" id="UP000241736"/>
    </source>
</evidence>
<gene>
    <name evidence="1" type="ORF">C6N40_13750</name>
</gene>
<accession>A0A2P6M5G1</accession>
<sequence length="84" mass="9443">MKRFRVWIQADYELPDHSELVQVGGEAAIRMGDHVVRPNLDFLQLQEANAVSSIWVEAEDDIYDLMVSGERGLALDLIQGNDAT</sequence>
<evidence type="ECO:0000313" key="1">
    <source>
        <dbReference type="EMBL" id="PRH81224.1"/>
    </source>
</evidence>
<organism evidence="1 2">
    <name type="scientific">Arenimonas caeni</name>
    <dbReference type="NCBI Taxonomy" id="2058085"/>
    <lineage>
        <taxon>Bacteria</taxon>
        <taxon>Pseudomonadati</taxon>
        <taxon>Pseudomonadota</taxon>
        <taxon>Gammaproteobacteria</taxon>
        <taxon>Lysobacterales</taxon>
        <taxon>Lysobacteraceae</taxon>
        <taxon>Arenimonas</taxon>
    </lineage>
</organism>
<protein>
    <submittedName>
        <fullName evidence="1">Uncharacterized protein</fullName>
    </submittedName>
</protein>
<name>A0A2P6M5G1_9GAMM</name>
<dbReference type="EMBL" id="PVLF01000038">
    <property type="protein sequence ID" value="PRH81224.1"/>
    <property type="molecule type" value="Genomic_DNA"/>
</dbReference>
<proteinExistence type="predicted"/>
<comment type="caution">
    <text evidence="1">The sequence shown here is derived from an EMBL/GenBank/DDBJ whole genome shotgun (WGS) entry which is preliminary data.</text>
</comment>
<keyword evidence="2" id="KW-1185">Reference proteome</keyword>
<dbReference type="AlphaFoldDB" id="A0A2P6M5G1"/>
<dbReference type="OrthoDB" id="9898902at2"/>